<organism evidence="1 2">
    <name type="scientific">Thermomonas hydrothermalis</name>
    <dbReference type="NCBI Taxonomy" id="213588"/>
    <lineage>
        <taxon>Bacteria</taxon>
        <taxon>Pseudomonadati</taxon>
        <taxon>Pseudomonadota</taxon>
        <taxon>Gammaproteobacteria</taxon>
        <taxon>Lysobacterales</taxon>
        <taxon>Lysobacteraceae</taxon>
        <taxon>Thermomonas</taxon>
    </lineage>
</organism>
<evidence type="ECO:0000313" key="2">
    <source>
        <dbReference type="Proteomes" id="UP000242857"/>
    </source>
</evidence>
<evidence type="ECO:0000313" key="1">
    <source>
        <dbReference type="EMBL" id="SHE81866.1"/>
    </source>
</evidence>
<proteinExistence type="predicted"/>
<reference evidence="2" key="1">
    <citation type="submission" date="2016-11" db="EMBL/GenBank/DDBJ databases">
        <authorList>
            <person name="Varghese N."/>
            <person name="Submissions S."/>
        </authorList>
    </citation>
    <scope>NUCLEOTIDE SEQUENCE [LARGE SCALE GENOMIC DNA]</scope>
    <source>
        <strain evidence="2">DSM 14834</strain>
    </source>
</reference>
<dbReference type="AlphaFoldDB" id="A0A1M4WKX7"/>
<name>A0A1M4WKX7_9GAMM</name>
<accession>A0A1M4WKX7</accession>
<gene>
    <name evidence="1" type="ORF">SAMN02745204_01198</name>
</gene>
<dbReference type="EMBL" id="FQUK01000016">
    <property type="protein sequence ID" value="SHE81866.1"/>
    <property type="molecule type" value="Genomic_DNA"/>
</dbReference>
<dbReference type="RefSeq" id="WP_072755706.1">
    <property type="nucleotide sequence ID" value="NZ_FQUK01000016.1"/>
</dbReference>
<dbReference type="Proteomes" id="UP000242857">
    <property type="component" value="Unassembled WGS sequence"/>
</dbReference>
<dbReference type="STRING" id="213588.SAMN02745204_01198"/>
<protein>
    <submittedName>
        <fullName evidence="1">Uncharacterized protein</fullName>
    </submittedName>
</protein>
<sequence length="120" mass="12952">MGEVIYLPQADRYCTRCGETKGISNAAARVLARVDSGVIFECSAPCPYCDDLIVLPEPPEPVPPEEDWVCHYCGCNAPLDDLVSAQIIDDVLGGRREVLICDDCLAAIHEGANDDEEGTP</sequence>
<keyword evidence="2" id="KW-1185">Reference proteome</keyword>